<dbReference type="InterPro" id="IPR036134">
    <property type="entry name" value="Crypto/Photolyase_FAD-like_sf"/>
</dbReference>
<protein>
    <recommendedName>
        <fullName evidence="5">Cryptochrome/DNA photolyase FAD-binding domain-containing protein</fullName>
    </recommendedName>
</protein>
<feature type="binding site" evidence="3">
    <location>
        <begin position="185"/>
        <end position="187"/>
    </location>
    <ligand>
        <name>FAD</name>
        <dbReference type="ChEBI" id="CHEBI:57692"/>
    </ligand>
</feature>
<keyword evidence="7" id="KW-1185">Reference proteome</keyword>
<dbReference type="EMBL" id="JABFCX010000003">
    <property type="protein sequence ID" value="NNU17367.1"/>
    <property type="molecule type" value="Genomic_DNA"/>
</dbReference>
<feature type="binding site" evidence="3">
    <location>
        <position position="83"/>
    </location>
    <ligand>
        <name>FAD</name>
        <dbReference type="ChEBI" id="CHEBI:57692"/>
    </ligand>
</feature>
<dbReference type="InterPro" id="IPR005101">
    <property type="entry name" value="Cryptochr/Photolyase_FAD-bd"/>
</dbReference>
<feature type="domain" description="Cryptochrome/DNA photolyase FAD-binding" evidence="5">
    <location>
        <begin position="83"/>
        <end position="227"/>
    </location>
</feature>
<dbReference type="Gene3D" id="1.10.579.10">
    <property type="entry name" value="DNA Cyclobutane Dipyrimidine Photolyase, subunit A, domain 3"/>
    <property type="match status" value="1"/>
</dbReference>
<dbReference type="AlphaFoldDB" id="A0A7Y3RQ84"/>
<dbReference type="SUPFAM" id="SSF48173">
    <property type="entry name" value="Cryptochrome/photolyase FAD-binding domain"/>
    <property type="match status" value="1"/>
</dbReference>
<dbReference type="GO" id="GO:0071949">
    <property type="term" value="F:FAD binding"/>
    <property type="evidence" value="ECO:0007669"/>
    <property type="project" value="TreeGrafter"/>
</dbReference>
<dbReference type="RefSeq" id="WP_173200722.1">
    <property type="nucleotide sequence ID" value="NZ_JABFCX010000003.1"/>
</dbReference>
<evidence type="ECO:0000256" key="2">
    <source>
        <dbReference type="ARBA" id="ARBA00022827"/>
    </source>
</evidence>
<name>A0A7Y3RQ84_9PROT</name>
<accession>A0A7Y3RQ84</accession>
<feature type="binding site" evidence="3">
    <location>
        <position position="34"/>
    </location>
    <ligand>
        <name>FAD</name>
        <dbReference type="ChEBI" id="CHEBI:57692"/>
    </ligand>
</feature>
<dbReference type="PANTHER" id="PTHR11455:SF9">
    <property type="entry name" value="CRYPTOCHROME CIRCADIAN CLOCK 5 ISOFORM X1"/>
    <property type="match status" value="1"/>
</dbReference>
<dbReference type="InterPro" id="IPR002081">
    <property type="entry name" value="Cryptochrome/DNA_photolyase_1"/>
</dbReference>
<evidence type="ECO:0000256" key="1">
    <source>
        <dbReference type="ARBA" id="ARBA00022630"/>
    </source>
</evidence>
<keyword evidence="1 3" id="KW-0285">Flavoprotein</keyword>
<feature type="compositionally biased region" description="Basic and acidic residues" evidence="4">
    <location>
        <begin position="219"/>
        <end position="231"/>
    </location>
</feature>
<organism evidence="6 7">
    <name type="scientific">Parvularcula mediterranea</name>
    <dbReference type="NCBI Taxonomy" id="2732508"/>
    <lineage>
        <taxon>Bacteria</taxon>
        <taxon>Pseudomonadati</taxon>
        <taxon>Pseudomonadota</taxon>
        <taxon>Alphaproteobacteria</taxon>
        <taxon>Parvularculales</taxon>
        <taxon>Parvularculaceae</taxon>
        <taxon>Parvularcula</taxon>
    </lineage>
</organism>
<sequence>MSNEDLATPEFFPATRETALHRMNAFTQNMGKTYASKRNTDFGPENRFNVSCLSPYLSHRLLLEKDVAEAAIEAHGLQTAEKFVQEVFWRTYFKGWLELRPHVWSRYTTTAKSAIEGLSGGQKVAFEEATGGKTGIDCFDQWTHELVETGYLHNHARMWYASIWIFTLKLPWVLGADFFYRHLLDGDAASNTLSWRWVAGLHTKGKNYVARADNIEKHTDGRFNPEGKLAEDPAPLDDDWNGEAGPAPTITPLDKSRKALLLLHEDDLGFDSLDLGGLDVRGIAAITVTDSRSPYGASEPVKQFTIEAVEDALNRADDAMDADAVKLPSPEAILQHAKDIGAEQVVMPYIPQGPVRDRINQAASSWESEGVKRAEILRPEDSAAWPHCAKGFFKLKEKIPSLIKG</sequence>
<dbReference type="GO" id="GO:0003677">
    <property type="term" value="F:DNA binding"/>
    <property type="evidence" value="ECO:0007669"/>
    <property type="project" value="TreeGrafter"/>
</dbReference>
<dbReference type="PANTHER" id="PTHR11455">
    <property type="entry name" value="CRYPTOCHROME"/>
    <property type="match status" value="1"/>
</dbReference>
<evidence type="ECO:0000313" key="7">
    <source>
        <dbReference type="Proteomes" id="UP000536835"/>
    </source>
</evidence>
<comment type="caution">
    <text evidence="6">The sequence shown here is derived from an EMBL/GenBank/DDBJ whole genome shotgun (WGS) entry which is preliminary data.</text>
</comment>
<evidence type="ECO:0000256" key="4">
    <source>
        <dbReference type="SAM" id="MobiDB-lite"/>
    </source>
</evidence>
<dbReference type="Pfam" id="PF03441">
    <property type="entry name" value="FAD_binding_7"/>
    <property type="match status" value="1"/>
</dbReference>
<feature type="binding site" evidence="3">
    <location>
        <begin position="86"/>
        <end position="93"/>
    </location>
    <ligand>
        <name>FAD</name>
        <dbReference type="ChEBI" id="CHEBI:57692"/>
    </ligand>
</feature>
<comment type="cofactor">
    <cofactor evidence="3">
        <name>FAD</name>
        <dbReference type="ChEBI" id="CHEBI:57692"/>
    </cofactor>
    <text evidence="3">Binds 1 FAD per subunit.</text>
</comment>
<reference evidence="6 7" key="1">
    <citation type="submission" date="2020-05" db="EMBL/GenBank/DDBJ databases">
        <title>Parvularcula mediterraneae sp. nov., isolated from polypropylene straw from shallow seawater of the seashore of Laganas in Zakynthos island, Greece.</title>
        <authorList>
            <person name="Szabo I."/>
            <person name="Al-Omari J."/>
            <person name="Rado J."/>
            <person name="Szerdahelyi G.S."/>
        </authorList>
    </citation>
    <scope>NUCLEOTIDE SEQUENCE [LARGE SCALE GENOMIC DNA]</scope>
    <source>
        <strain evidence="6 7">ZS-1/3</strain>
    </source>
</reference>
<keyword evidence="2 3" id="KW-0274">FAD</keyword>
<proteinExistence type="predicted"/>
<evidence type="ECO:0000259" key="5">
    <source>
        <dbReference type="Pfam" id="PF03441"/>
    </source>
</evidence>
<dbReference type="Proteomes" id="UP000536835">
    <property type="component" value="Unassembled WGS sequence"/>
</dbReference>
<dbReference type="Gene3D" id="1.25.40.80">
    <property type="match status" value="1"/>
</dbReference>
<gene>
    <name evidence="6" type="ORF">HK107_13630</name>
</gene>
<evidence type="ECO:0000313" key="6">
    <source>
        <dbReference type="EMBL" id="NNU17367.1"/>
    </source>
</evidence>
<feature type="region of interest" description="Disordered" evidence="4">
    <location>
        <begin position="219"/>
        <end position="251"/>
    </location>
</feature>
<evidence type="ECO:0000256" key="3">
    <source>
        <dbReference type="PIRSR" id="PIRSR602081-1"/>
    </source>
</evidence>
<dbReference type="GO" id="GO:0003904">
    <property type="term" value="F:deoxyribodipyrimidine photo-lyase activity"/>
    <property type="evidence" value="ECO:0007669"/>
    <property type="project" value="TreeGrafter"/>
</dbReference>